<protein>
    <recommendedName>
        <fullName evidence="5">Tropinone reductase</fullName>
    </recommendedName>
</protein>
<evidence type="ECO:0000256" key="2">
    <source>
        <dbReference type="SAM" id="SignalP"/>
    </source>
</evidence>
<dbReference type="OMA" id="NSLACGP"/>
<dbReference type="InParanoid" id="A0A0G4GSF1"/>
<evidence type="ECO:0000256" key="1">
    <source>
        <dbReference type="ARBA" id="ARBA00023002"/>
    </source>
</evidence>
<dbReference type="PRINTS" id="PR00080">
    <property type="entry name" value="SDRFAMILY"/>
</dbReference>
<dbReference type="PRINTS" id="PR00081">
    <property type="entry name" value="GDHRDH"/>
</dbReference>
<keyword evidence="4" id="KW-1185">Reference proteome</keyword>
<keyword evidence="2" id="KW-0732">Signal</keyword>
<dbReference type="PANTHER" id="PTHR42898">
    <property type="entry name" value="TROPINONE REDUCTASE"/>
    <property type="match status" value="1"/>
</dbReference>
<sequence>MRVSYRAFLLLLASCAVGSSRWHLKGRRALVTGGTKGIGKAIVEELAALGASVHTCARTEAELKTCLQEWKQKGYDVSGSVADLTVVEDQIRLIKDVSRQFDGTLSILVNNVGRNIRKPFLSFSRDEFDAVFDTNFRTMWDVTQLAFPLLQRSASQSKDGSWAAVVNVGSVSGIRTSAMRSGVPYAITKAAMSQFTANLACEWAKHRIRVNCAAPWYIGTPMANEVLQDDVYRKAVLDRTPMRRVGTPEEVSGLVAFLCMPASEYITGQDIAVDGGMTVNGFWLPTDFDR</sequence>
<accession>A0A0G4GSF1</accession>
<dbReference type="InterPro" id="IPR036291">
    <property type="entry name" value="NAD(P)-bd_dom_sf"/>
</dbReference>
<dbReference type="PROSITE" id="PS00061">
    <property type="entry name" value="ADH_SHORT"/>
    <property type="match status" value="1"/>
</dbReference>
<dbReference type="AlphaFoldDB" id="A0A0G4GSF1"/>
<feature type="signal peptide" evidence="2">
    <location>
        <begin position="1"/>
        <end position="19"/>
    </location>
</feature>
<dbReference type="InterPro" id="IPR020904">
    <property type="entry name" value="Sc_DH/Rdtase_CS"/>
</dbReference>
<evidence type="ECO:0008006" key="5">
    <source>
        <dbReference type="Google" id="ProtNLM"/>
    </source>
</evidence>
<proteinExistence type="predicted"/>
<dbReference type="PhylomeDB" id="A0A0G4GSF1"/>
<dbReference type="SUPFAM" id="SSF51735">
    <property type="entry name" value="NAD(P)-binding Rossmann-fold domains"/>
    <property type="match status" value="1"/>
</dbReference>
<name>A0A0G4GSF1_VITBC</name>
<dbReference type="OrthoDB" id="1393670at2759"/>
<dbReference type="InterPro" id="IPR002347">
    <property type="entry name" value="SDR_fam"/>
</dbReference>
<feature type="chain" id="PRO_5005190934" description="Tropinone reductase" evidence="2">
    <location>
        <begin position="20"/>
        <end position="290"/>
    </location>
</feature>
<dbReference type="Pfam" id="PF13561">
    <property type="entry name" value="adh_short_C2"/>
    <property type="match status" value="1"/>
</dbReference>
<reference evidence="3 4" key="1">
    <citation type="submission" date="2014-11" db="EMBL/GenBank/DDBJ databases">
        <authorList>
            <person name="Zhu J."/>
            <person name="Qi W."/>
            <person name="Song R."/>
        </authorList>
    </citation>
    <scope>NUCLEOTIDE SEQUENCE [LARGE SCALE GENOMIC DNA]</scope>
</reference>
<dbReference type="STRING" id="1169540.A0A0G4GSF1"/>
<organism evidence="3 4">
    <name type="scientific">Vitrella brassicaformis (strain CCMP3155)</name>
    <dbReference type="NCBI Taxonomy" id="1169540"/>
    <lineage>
        <taxon>Eukaryota</taxon>
        <taxon>Sar</taxon>
        <taxon>Alveolata</taxon>
        <taxon>Colpodellida</taxon>
        <taxon>Vitrellaceae</taxon>
        <taxon>Vitrella</taxon>
    </lineage>
</organism>
<gene>
    <name evidence="3" type="ORF">Vbra_18536</name>
</gene>
<dbReference type="InterPro" id="IPR045000">
    <property type="entry name" value="TR"/>
</dbReference>
<dbReference type="EMBL" id="CDMY01000781">
    <property type="protein sequence ID" value="CEM33391.1"/>
    <property type="molecule type" value="Genomic_DNA"/>
</dbReference>
<evidence type="ECO:0000313" key="3">
    <source>
        <dbReference type="EMBL" id="CEM33391.1"/>
    </source>
</evidence>
<dbReference type="Gene3D" id="3.40.50.720">
    <property type="entry name" value="NAD(P)-binding Rossmann-like Domain"/>
    <property type="match status" value="1"/>
</dbReference>
<dbReference type="GO" id="GO:0016491">
    <property type="term" value="F:oxidoreductase activity"/>
    <property type="evidence" value="ECO:0007669"/>
    <property type="project" value="UniProtKB-KW"/>
</dbReference>
<dbReference type="Proteomes" id="UP000041254">
    <property type="component" value="Unassembled WGS sequence"/>
</dbReference>
<dbReference type="FunFam" id="3.40.50.720:FF:000084">
    <property type="entry name" value="Short-chain dehydrogenase reductase"/>
    <property type="match status" value="1"/>
</dbReference>
<keyword evidence="1" id="KW-0560">Oxidoreductase</keyword>
<dbReference type="VEuPathDB" id="CryptoDB:Vbra_18536"/>
<evidence type="ECO:0000313" key="4">
    <source>
        <dbReference type="Proteomes" id="UP000041254"/>
    </source>
</evidence>
<dbReference type="PANTHER" id="PTHR42898:SF6">
    <property type="entry name" value="NADP-DEPENDENT MANNITOL DEHYDROGENASE"/>
    <property type="match status" value="1"/>
</dbReference>